<dbReference type="AlphaFoldDB" id="A0A4C1UQU4"/>
<dbReference type="Proteomes" id="UP000299102">
    <property type="component" value="Unassembled WGS sequence"/>
</dbReference>
<evidence type="ECO:0000256" key="1">
    <source>
        <dbReference type="SAM" id="MobiDB-lite"/>
    </source>
</evidence>
<dbReference type="EMBL" id="BGZK01000212">
    <property type="protein sequence ID" value="GBP28843.1"/>
    <property type="molecule type" value="Genomic_DNA"/>
</dbReference>
<proteinExistence type="predicted"/>
<name>A0A4C1UQU4_EUMVA</name>
<gene>
    <name evidence="2" type="ORF">EVAR_24519_1</name>
</gene>
<organism evidence="2 3">
    <name type="scientific">Eumeta variegata</name>
    <name type="common">Bagworm moth</name>
    <name type="synonym">Eumeta japonica</name>
    <dbReference type="NCBI Taxonomy" id="151549"/>
    <lineage>
        <taxon>Eukaryota</taxon>
        <taxon>Metazoa</taxon>
        <taxon>Ecdysozoa</taxon>
        <taxon>Arthropoda</taxon>
        <taxon>Hexapoda</taxon>
        <taxon>Insecta</taxon>
        <taxon>Pterygota</taxon>
        <taxon>Neoptera</taxon>
        <taxon>Endopterygota</taxon>
        <taxon>Lepidoptera</taxon>
        <taxon>Glossata</taxon>
        <taxon>Ditrysia</taxon>
        <taxon>Tineoidea</taxon>
        <taxon>Psychidae</taxon>
        <taxon>Oiketicinae</taxon>
        <taxon>Eumeta</taxon>
    </lineage>
</organism>
<comment type="caution">
    <text evidence="2">The sequence shown here is derived from an EMBL/GenBank/DDBJ whole genome shotgun (WGS) entry which is preliminary data.</text>
</comment>
<keyword evidence="3" id="KW-1185">Reference proteome</keyword>
<evidence type="ECO:0000313" key="3">
    <source>
        <dbReference type="Proteomes" id="UP000299102"/>
    </source>
</evidence>
<sequence length="227" mass="25257">MIYIGALFALRNFIPARSGAGGGRQLGRFYRFGRIKKKGNFGCSICMLGLFLSEAENIKVTRNPSKTEVAAETAIVHHGPFGGPSPLRLGTKFFPASLRNKIERVNVGARCLMALRAGRPGRAKISPSVWKPSIIIIIVVVLRFYHAIPGYVPCSIVAQCGLKITENAQKNRKSPYHAEGYNRQTKKTTSNQGGRLEHWNLSQTVEGEIQLNKDNFELRKKKRYAQS</sequence>
<feature type="region of interest" description="Disordered" evidence="1">
    <location>
        <begin position="171"/>
        <end position="196"/>
    </location>
</feature>
<evidence type="ECO:0000313" key="2">
    <source>
        <dbReference type="EMBL" id="GBP28843.1"/>
    </source>
</evidence>
<protein>
    <submittedName>
        <fullName evidence="2">Uncharacterized protein</fullName>
    </submittedName>
</protein>
<accession>A0A4C1UQU4</accession>
<reference evidence="2 3" key="1">
    <citation type="journal article" date="2019" name="Commun. Biol.">
        <title>The bagworm genome reveals a unique fibroin gene that provides high tensile strength.</title>
        <authorList>
            <person name="Kono N."/>
            <person name="Nakamura H."/>
            <person name="Ohtoshi R."/>
            <person name="Tomita M."/>
            <person name="Numata K."/>
            <person name="Arakawa K."/>
        </authorList>
    </citation>
    <scope>NUCLEOTIDE SEQUENCE [LARGE SCALE GENOMIC DNA]</scope>
</reference>